<reference evidence="10 11" key="1">
    <citation type="submission" date="2020-08" db="EMBL/GenBank/DDBJ databases">
        <title>Genome public.</title>
        <authorList>
            <person name="Liu C."/>
            <person name="Sun Q."/>
        </authorList>
    </citation>
    <scope>NUCLEOTIDE SEQUENCE [LARGE SCALE GENOMIC DNA]</scope>
    <source>
        <strain evidence="10 11">NSJ-6</strain>
    </source>
</reference>
<keyword evidence="6 8" id="KW-1133">Transmembrane helix</keyword>
<dbReference type="InterPro" id="IPR050297">
    <property type="entry name" value="LipidA_mod_glycosyltrf_83"/>
</dbReference>
<evidence type="ECO:0000256" key="4">
    <source>
        <dbReference type="ARBA" id="ARBA00022679"/>
    </source>
</evidence>
<organism evidence="10 11">
    <name type="scientific">Clostridium hominis</name>
    <dbReference type="NCBI Taxonomy" id="2763036"/>
    <lineage>
        <taxon>Bacteria</taxon>
        <taxon>Bacillati</taxon>
        <taxon>Bacillota</taxon>
        <taxon>Clostridia</taxon>
        <taxon>Eubacteriales</taxon>
        <taxon>Clostridiaceae</taxon>
        <taxon>Clostridium</taxon>
    </lineage>
</organism>
<keyword evidence="3" id="KW-0328">Glycosyltransferase</keyword>
<feature type="transmembrane region" description="Helical" evidence="8">
    <location>
        <begin position="447"/>
        <end position="467"/>
    </location>
</feature>
<dbReference type="RefSeq" id="WP_186859352.1">
    <property type="nucleotide sequence ID" value="NZ_JACOOO010000004.1"/>
</dbReference>
<feature type="transmembrane region" description="Helical" evidence="8">
    <location>
        <begin position="270"/>
        <end position="293"/>
    </location>
</feature>
<dbReference type="Proteomes" id="UP000596929">
    <property type="component" value="Unassembled WGS sequence"/>
</dbReference>
<dbReference type="PANTHER" id="PTHR33908">
    <property type="entry name" value="MANNOSYLTRANSFERASE YKCB-RELATED"/>
    <property type="match status" value="1"/>
</dbReference>
<dbReference type="Pfam" id="PF13231">
    <property type="entry name" value="PMT_2"/>
    <property type="match status" value="1"/>
</dbReference>
<evidence type="ECO:0000256" key="2">
    <source>
        <dbReference type="ARBA" id="ARBA00022475"/>
    </source>
</evidence>
<accession>A0ABR7D9M4</accession>
<feature type="transmembrane region" description="Helical" evidence="8">
    <location>
        <begin position="49"/>
        <end position="67"/>
    </location>
</feature>
<evidence type="ECO:0000256" key="5">
    <source>
        <dbReference type="ARBA" id="ARBA00022692"/>
    </source>
</evidence>
<feature type="transmembrane region" description="Helical" evidence="8">
    <location>
        <begin position="183"/>
        <end position="202"/>
    </location>
</feature>
<proteinExistence type="predicted"/>
<feature type="transmembrane region" description="Helical" evidence="8">
    <location>
        <begin position="398"/>
        <end position="416"/>
    </location>
</feature>
<evidence type="ECO:0000256" key="8">
    <source>
        <dbReference type="SAM" id="Phobius"/>
    </source>
</evidence>
<evidence type="ECO:0000313" key="10">
    <source>
        <dbReference type="EMBL" id="MBC5628086.1"/>
    </source>
</evidence>
<feature type="transmembrane region" description="Helical" evidence="8">
    <location>
        <begin position="425"/>
        <end position="441"/>
    </location>
</feature>
<feature type="transmembrane region" description="Helical" evidence="8">
    <location>
        <begin position="74"/>
        <end position="94"/>
    </location>
</feature>
<evidence type="ECO:0000256" key="3">
    <source>
        <dbReference type="ARBA" id="ARBA00022676"/>
    </source>
</evidence>
<protein>
    <submittedName>
        <fullName evidence="10">Glycosyltransferase family 39 protein</fullName>
    </submittedName>
</protein>
<comment type="subcellular location">
    <subcellularLocation>
        <location evidence="1">Cell membrane</location>
        <topology evidence="1">Multi-pass membrane protein</topology>
    </subcellularLocation>
</comment>
<keyword evidence="2" id="KW-1003">Cell membrane</keyword>
<comment type="caution">
    <text evidence="10">The sequence shown here is derived from an EMBL/GenBank/DDBJ whole genome shotgun (WGS) entry which is preliminary data.</text>
</comment>
<dbReference type="EMBL" id="JACOOO010000004">
    <property type="protein sequence ID" value="MBC5628086.1"/>
    <property type="molecule type" value="Genomic_DNA"/>
</dbReference>
<dbReference type="InterPro" id="IPR038731">
    <property type="entry name" value="RgtA/B/C-like"/>
</dbReference>
<keyword evidence="7 8" id="KW-0472">Membrane</keyword>
<gene>
    <name evidence="10" type="ORF">H8S20_04175</name>
</gene>
<feature type="transmembrane region" description="Helical" evidence="8">
    <location>
        <begin position="128"/>
        <end position="146"/>
    </location>
</feature>
<evidence type="ECO:0000256" key="1">
    <source>
        <dbReference type="ARBA" id="ARBA00004651"/>
    </source>
</evidence>
<keyword evidence="11" id="KW-1185">Reference proteome</keyword>
<evidence type="ECO:0000256" key="6">
    <source>
        <dbReference type="ARBA" id="ARBA00022989"/>
    </source>
</evidence>
<evidence type="ECO:0000313" key="11">
    <source>
        <dbReference type="Proteomes" id="UP000596929"/>
    </source>
</evidence>
<evidence type="ECO:0000259" key="9">
    <source>
        <dbReference type="Pfam" id="PF13231"/>
    </source>
</evidence>
<feature type="transmembrane region" description="Helical" evidence="8">
    <location>
        <begin position="153"/>
        <end position="171"/>
    </location>
</feature>
<keyword evidence="4" id="KW-0808">Transferase</keyword>
<evidence type="ECO:0000256" key="7">
    <source>
        <dbReference type="ARBA" id="ARBA00023136"/>
    </source>
</evidence>
<feature type="domain" description="Glycosyltransferase RgtA/B/C/D-like" evidence="9">
    <location>
        <begin position="140"/>
        <end position="281"/>
    </location>
</feature>
<name>A0ABR7D9M4_9CLOT</name>
<sequence>MLIGRFLENLASKVVLYFSAIIAILIVLANIVGIFTFQDLLKFNSTYEIILIIGIFIAILFCSRYLYKIKDEKRFIIALFLVGFIVRLVSVIIIKTEPVSDFKILYDAANNISSGDYNSVLSNGYFNLWVYQLGFTGYLTVLIKLFGNSVFMIKVINCIVVSLIPLVIYYSAKLIVSKKSAKIVSLAYCFYIGSIVTTSVLTNQHMATLFFYLSIYLLLSNLNGAIKWILVGVCLGLGQFFRPEGAIVILAILLFLLFKNISSLKETTKNIAGGIAAFLIMTLMMQGFSAIFIRAGITKYNLSNRDPLWKFSCGLNPDTKGLYSVEDDAFIGSYEGGRKEANMILIKERIKDPKAIIKTMVYKTSVMWADDDTSLSFAFTDDVSYRNMYDTTIKIEKIQYIIVFIVFTLSIVMMLTRREKFLKNYIYLIIFLGYFFAHLLIEVQTRYRYFSIPIFFIISAYGIDNLIKDK</sequence>
<keyword evidence="5 8" id="KW-0812">Transmembrane</keyword>
<feature type="transmembrane region" description="Helical" evidence="8">
    <location>
        <begin position="14"/>
        <end position="37"/>
    </location>
</feature>
<feature type="transmembrane region" description="Helical" evidence="8">
    <location>
        <begin position="241"/>
        <end position="258"/>
    </location>
</feature>
<dbReference type="PANTHER" id="PTHR33908:SF11">
    <property type="entry name" value="MEMBRANE PROTEIN"/>
    <property type="match status" value="1"/>
</dbReference>
<feature type="transmembrane region" description="Helical" evidence="8">
    <location>
        <begin position="209"/>
        <end position="229"/>
    </location>
</feature>